<comment type="similarity">
    <text evidence="1">Belongs to the low molecular weight phosphotyrosine protein phosphatase family.</text>
</comment>
<comment type="catalytic activity">
    <reaction evidence="5">
        <text>O-phospho-L-tyrosyl-[protein] + H2O = L-tyrosyl-[protein] + phosphate</text>
        <dbReference type="Rhea" id="RHEA:10684"/>
        <dbReference type="Rhea" id="RHEA-COMP:10136"/>
        <dbReference type="Rhea" id="RHEA-COMP:20101"/>
        <dbReference type="ChEBI" id="CHEBI:15377"/>
        <dbReference type="ChEBI" id="CHEBI:43474"/>
        <dbReference type="ChEBI" id="CHEBI:46858"/>
        <dbReference type="ChEBI" id="CHEBI:61978"/>
        <dbReference type="EC" id="3.1.3.48"/>
    </reaction>
</comment>
<evidence type="ECO:0000256" key="5">
    <source>
        <dbReference type="ARBA" id="ARBA00051722"/>
    </source>
</evidence>
<dbReference type="CDD" id="cd16343">
    <property type="entry name" value="LMWPTP"/>
    <property type="match status" value="1"/>
</dbReference>
<accession>A0A078LP09</accession>
<evidence type="ECO:0000259" key="7">
    <source>
        <dbReference type="SMART" id="SM00226"/>
    </source>
</evidence>
<dbReference type="InterPro" id="IPR023485">
    <property type="entry name" value="Ptyr_pPase"/>
</dbReference>
<evidence type="ECO:0000256" key="3">
    <source>
        <dbReference type="ARBA" id="ARBA00022801"/>
    </source>
</evidence>
<dbReference type="STRING" id="1499686.BN1079_00360"/>
<evidence type="ECO:0000313" key="8">
    <source>
        <dbReference type="EMBL" id="CDZ93080.1"/>
    </source>
</evidence>
<dbReference type="HOGENOM" id="CLU_071415_1_1_6"/>
<dbReference type="InterPro" id="IPR036196">
    <property type="entry name" value="Ptyr_pPase_sf"/>
</dbReference>
<dbReference type="PANTHER" id="PTHR11717">
    <property type="entry name" value="LOW MOLECULAR WEIGHT PROTEIN TYROSINE PHOSPHATASE"/>
    <property type="match status" value="1"/>
</dbReference>
<dbReference type="RefSeq" id="WP_037021880.1">
    <property type="nucleotide sequence ID" value="NZ_CCSF01000001.1"/>
</dbReference>
<sequence>MFQNILIVCVGNICRSPAAEALLLHRLQGKGITVSSAGIGALVGNPMDKLAHQVLQEHGLEHTTHRARQVDSEMLHQADLILTMEQSHIQHLRQIAPEVHGKTFLMGKWLDGMEIPDPFRQSKPAFDHVHSLLTQTVESWLPYLE</sequence>
<evidence type="ECO:0000256" key="6">
    <source>
        <dbReference type="PIRSR" id="PIRSR617867-1"/>
    </source>
</evidence>
<dbReference type="InterPro" id="IPR050438">
    <property type="entry name" value="LMW_PTPase"/>
</dbReference>
<feature type="active site" evidence="6">
    <location>
        <position position="15"/>
    </location>
</feature>
<keyword evidence="3" id="KW-0378">Hydrolase</keyword>
<name>A0A078LP09_9PSED</name>
<keyword evidence="9" id="KW-1185">Reference proteome</keyword>
<feature type="active site" description="Nucleophile" evidence="6">
    <location>
        <position position="9"/>
    </location>
</feature>
<evidence type="ECO:0000313" key="9">
    <source>
        <dbReference type="Proteomes" id="UP000053902"/>
    </source>
</evidence>
<dbReference type="EMBL" id="CCSF01000001">
    <property type="protein sequence ID" value="CDZ93080.1"/>
    <property type="molecule type" value="Genomic_DNA"/>
</dbReference>
<dbReference type="PRINTS" id="PR00719">
    <property type="entry name" value="LMWPTPASE"/>
</dbReference>
<evidence type="ECO:0000256" key="1">
    <source>
        <dbReference type="ARBA" id="ARBA00011063"/>
    </source>
</evidence>
<dbReference type="SUPFAM" id="SSF52788">
    <property type="entry name" value="Phosphotyrosine protein phosphatases I"/>
    <property type="match status" value="1"/>
</dbReference>
<dbReference type="EC" id="3.1.3.48" evidence="2"/>
<dbReference type="InterPro" id="IPR017867">
    <property type="entry name" value="Tyr_phospatase_low_mol_wt"/>
</dbReference>
<dbReference type="SMART" id="SM00226">
    <property type="entry name" value="LMWPc"/>
    <property type="match status" value="1"/>
</dbReference>
<dbReference type="OrthoDB" id="9784339at2"/>
<dbReference type="Pfam" id="PF01451">
    <property type="entry name" value="LMWPc"/>
    <property type="match status" value="1"/>
</dbReference>
<evidence type="ECO:0000256" key="2">
    <source>
        <dbReference type="ARBA" id="ARBA00013064"/>
    </source>
</evidence>
<dbReference type="Gene3D" id="3.40.50.2300">
    <property type="match status" value="1"/>
</dbReference>
<dbReference type="GO" id="GO:0004725">
    <property type="term" value="F:protein tyrosine phosphatase activity"/>
    <property type="evidence" value="ECO:0007669"/>
    <property type="project" value="UniProtKB-EC"/>
</dbReference>
<proteinExistence type="inferred from homology"/>
<feature type="domain" description="Phosphotyrosine protein phosphatase I" evidence="7">
    <location>
        <begin position="3"/>
        <end position="143"/>
    </location>
</feature>
<dbReference type="AlphaFoldDB" id="A0A078LP09"/>
<reference evidence="8 9" key="1">
    <citation type="submission" date="2014-07" db="EMBL/GenBank/DDBJ databases">
        <authorList>
            <person name="Urmite Genomes Urmite Genomes"/>
        </authorList>
    </citation>
    <scope>NUCLEOTIDE SEQUENCE [LARGE SCALE GENOMIC DNA]</scope>
    <source>
        <strain evidence="8 9">20_BN</strain>
    </source>
</reference>
<dbReference type="eggNOG" id="COG0394">
    <property type="taxonomic scope" value="Bacteria"/>
</dbReference>
<protein>
    <recommendedName>
        <fullName evidence="2">protein-tyrosine-phosphatase</fullName>
        <ecNumber evidence="2">3.1.3.48</ecNumber>
    </recommendedName>
</protein>
<feature type="active site" description="Proton donor" evidence="6">
    <location>
        <position position="117"/>
    </location>
</feature>
<dbReference type="Proteomes" id="UP000053902">
    <property type="component" value="Unassembled WGS sequence"/>
</dbReference>
<keyword evidence="4" id="KW-0904">Protein phosphatase</keyword>
<gene>
    <name evidence="8" type="ORF">BN1079_00360</name>
</gene>
<dbReference type="PANTHER" id="PTHR11717:SF31">
    <property type="entry name" value="LOW MOLECULAR WEIGHT PROTEIN-TYROSINE-PHOSPHATASE ETP-RELATED"/>
    <property type="match status" value="1"/>
</dbReference>
<organism evidence="8 9">
    <name type="scientific">Pseudomonas saudiphocaensis</name>
    <dbReference type="NCBI Taxonomy" id="1499686"/>
    <lineage>
        <taxon>Bacteria</taxon>
        <taxon>Pseudomonadati</taxon>
        <taxon>Pseudomonadota</taxon>
        <taxon>Gammaproteobacteria</taxon>
        <taxon>Pseudomonadales</taxon>
        <taxon>Pseudomonadaceae</taxon>
        <taxon>Pseudomonas</taxon>
    </lineage>
</organism>
<evidence type="ECO:0000256" key="4">
    <source>
        <dbReference type="ARBA" id="ARBA00022912"/>
    </source>
</evidence>